<gene>
    <name evidence="1" type="ORF">PIL02S_02681</name>
</gene>
<evidence type="ECO:0000313" key="2">
    <source>
        <dbReference type="Proteomes" id="UP000247459"/>
    </source>
</evidence>
<accession>A0A2W0C9M0</accession>
<dbReference type="EMBL" id="PRLG01000019">
    <property type="protein sequence ID" value="PYY28734.1"/>
    <property type="molecule type" value="Genomic_DNA"/>
</dbReference>
<name>A0A2W0C9M0_9BACL</name>
<dbReference type="AlphaFoldDB" id="A0A2W0C9M0"/>
<sequence>MITLYKQASNGRLLYAEYWIEEDQVVEHIGEVGTVGTTTRMDFPASFSNEDEFKVDFLHRYSDQGYKQASEDDGYMLIIQYPMKSLTGSKRDLWLKDKASEALTSELGWKGLGIVDGHDMGKTANPVPQYALNIYCLVMDETLGIQAVKRVLRETRLDYTRIKIASRDLKNDGDYILKYSAKNNQEFYV</sequence>
<dbReference type="RefSeq" id="WP_258377668.1">
    <property type="nucleotide sequence ID" value="NZ_PRLG01000019.1"/>
</dbReference>
<proteinExistence type="predicted"/>
<evidence type="ECO:0000313" key="1">
    <source>
        <dbReference type="EMBL" id="PYY28734.1"/>
    </source>
</evidence>
<comment type="caution">
    <text evidence="1">The sequence shown here is derived from an EMBL/GenBank/DDBJ whole genome shotgun (WGS) entry which is preliminary data.</text>
</comment>
<reference evidence="1 2" key="1">
    <citation type="submission" date="2018-01" db="EMBL/GenBank/DDBJ databases">
        <title>Genome sequence of the PGP bacterium Paenibacillus illinoisensis E3.</title>
        <authorList>
            <person name="Rolli E."/>
            <person name="Marasco R."/>
            <person name="Bessem C."/>
            <person name="Michoud G."/>
            <person name="Gaiarsa S."/>
            <person name="Borin S."/>
            <person name="Daffonchio D."/>
        </authorList>
    </citation>
    <scope>NUCLEOTIDE SEQUENCE [LARGE SCALE GENOMIC DNA]</scope>
    <source>
        <strain evidence="1 2">E3</strain>
    </source>
</reference>
<protein>
    <recommendedName>
        <fullName evidence="3">WGR domain-containing protein</fullName>
    </recommendedName>
</protein>
<organism evidence="1 2">
    <name type="scientific">Paenibacillus illinoisensis</name>
    <dbReference type="NCBI Taxonomy" id="59845"/>
    <lineage>
        <taxon>Bacteria</taxon>
        <taxon>Bacillati</taxon>
        <taxon>Bacillota</taxon>
        <taxon>Bacilli</taxon>
        <taxon>Bacillales</taxon>
        <taxon>Paenibacillaceae</taxon>
        <taxon>Paenibacillus</taxon>
    </lineage>
</organism>
<dbReference type="Proteomes" id="UP000247459">
    <property type="component" value="Unassembled WGS sequence"/>
</dbReference>
<evidence type="ECO:0008006" key="3">
    <source>
        <dbReference type="Google" id="ProtNLM"/>
    </source>
</evidence>